<reference evidence="1 2" key="1">
    <citation type="journal article" date="2022" name="Plant J.">
        <title>Chromosome-level genome of Camellia lanceoleosa provides a valuable resource for understanding genome evolution and self-incompatibility.</title>
        <authorList>
            <person name="Gong W."/>
            <person name="Xiao S."/>
            <person name="Wang L."/>
            <person name="Liao Z."/>
            <person name="Chang Y."/>
            <person name="Mo W."/>
            <person name="Hu G."/>
            <person name="Li W."/>
            <person name="Zhao G."/>
            <person name="Zhu H."/>
            <person name="Hu X."/>
            <person name="Ji K."/>
            <person name="Xiang X."/>
            <person name="Song Q."/>
            <person name="Yuan D."/>
            <person name="Jin S."/>
            <person name="Zhang L."/>
        </authorList>
    </citation>
    <scope>NUCLEOTIDE SEQUENCE [LARGE SCALE GENOMIC DNA]</scope>
    <source>
        <strain evidence="1">SQ_2022a</strain>
    </source>
</reference>
<evidence type="ECO:0000313" key="1">
    <source>
        <dbReference type="EMBL" id="KAI7990184.1"/>
    </source>
</evidence>
<protein>
    <submittedName>
        <fullName evidence="1">ATP-dependent DNA helicase 2 subunit KU70</fullName>
    </submittedName>
</protein>
<keyword evidence="1" id="KW-0378">Hydrolase</keyword>
<sequence>MQENREEETHFHLAVSCIAQALKTQIINTCYDEVAICFFNTREKKNLQDLNGVYVFNVAEREDLDRPTARLIKEFDCIEGWRIGRAVAHACIASAIRSIHTKLMDSTPAPFQEAALTALRSPLEYFESLRRVGFRKH</sequence>
<accession>A0ACC0FPB6</accession>
<dbReference type="EMBL" id="CM045770">
    <property type="protein sequence ID" value="KAI7990184.1"/>
    <property type="molecule type" value="Genomic_DNA"/>
</dbReference>
<keyword evidence="1" id="KW-0547">Nucleotide-binding</keyword>
<keyword evidence="2" id="KW-1185">Reference proteome</keyword>
<keyword evidence="1" id="KW-0347">Helicase</keyword>
<keyword evidence="1" id="KW-0067">ATP-binding</keyword>
<comment type="caution">
    <text evidence="1">The sequence shown here is derived from an EMBL/GenBank/DDBJ whole genome shotgun (WGS) entry which is preliminary data.</text>
</comment>
<gene>
    <name evidence="1" type="ORF">LOK49_LG12G00913</name>
</gene>
<name>A0ACC0FPB6_9ERIC</name>
<proteinExistence type="predicted"/>
<evidence type="ECO:0000313" key="2">
    <source>
        <dbReference type="Proteomes" id="UP001060215"/>
    </source>
</evidence>
<organism evidence="1 2">
    <name type="scientific">Camellia lanceoleosa</name>
    <dbReference type="NCBI Taxonomy" id="1840588"/>
    <lineage>
        <taxon>Eukaryota</taxon>
        <taxon>Viridiplantae</taxon>
        <taxon>Streptophyta</taxon>
        <taxon>Embryophyta</taxon>
        <taxon>Tracheophyta</taxon>
        <taxon>Spermatophyta</taxon>
        <taxon>Magnoliopsida</taxon>
        <taxon>eudicotyledons</taxon>
        <taxon>Gunneridae</taxon>
        <taxon>Pentapetalae</taxon>
        <taxon>asterids</taxon>
        <taxon>Ericales</taxon>
        <taxon>Theaceae</taxon>
        <taxon>Camellia</taxon>
    </lineage>
</organism>
<dbReference type="Proteomes" id="UP001060215">
    <property type="component" value="Chromosome 13"/>
</dbReference>